<dbReference type="Gene3D" id="3.40.630.30">
    <property type="match status" value="1"/>
</dbReference>
<dbReference type="Proteomes" id="UP001528040">
    <property type="component" value="Unassembled WGS sequence"/>
</dbReference>
<dbReference type="PANTHER" id="PTHR43305">
    <property type="entry name" value="FAMILY N-ACETYLTRANSFERASE, PUTATIVE (AFU_ORTHOLOGUE AFUA_2G01380)-RELATED"/>
    <property type="match status" value="1"/>
</dbReference>
<dbReference type="PANTHER" id="PTHR43305:SF1">
    <property type="entry name" value="FAMILY N-ACETYLTRANSFERASE, PUTATIVE (AFU_ORTHOLOGUE AFUA_2G01380)-RELATED"/>
    <property type="match status" value="1"/>
</dbReference>
<protein>
    <submittedName>
        <fullName evidence="2">GNAT family N-acetyltransferase</fullName>
    </submittedName>
</protein>
<dbReference type="SUPFAM" id="SSF55729">
    <property type="entry name" value="Acyl-CoA N-acyltransferases (Nat)"/>
    <property type="match status" value="1"/>
</dbReference>
<organism evidence="2 3">
    <name type="scientific">Aliiroseovarius salicola</name>
    <dbReference type="NCBI Taxonomy" id="3009082"/>
    <lineage>
        <taxon>Bacteria</taxon>
        <taxon>Pseudomonadati</taxon>
        <taxon>Pseudomonadota</taxon>
        <taxon>Alphaproteobacteria</taxon>
        <taxon>Rhodobacterales</taxon>
        <taxon>Paracoccaceae</taxon>
        <taxon>Aliiroseovarius</taxon>
    </lineage>
</organism>
<dbReference type="Pfam" id="PF00583">
    <property type="entry name" value="Acetyltransf_1"/>
    <property type="match status" value="1"/>
</dbReference>
<dbReference type="InterPro" id="IPR016181">
    <property type="entry name" value="Acyl_CoA_acyltransferase"/>
</dbReference>
<accession>A0ABT4W1A1</accession>
<evidence type="ECO:0000313" key="2">
    <source>
        <dbReference type="EMBL" id="MDA5094290.1"/>
    </source>
</evidence>
<dbReference type="RefSeq" id="WP_271053995.1">
    <property type="nucleotide sequence ID" value="NZ_JAQIIO010000004.1"/>
</dbReference>
<comment type="caution">
    <text evidence="2">The sequence shown here is derived from an EMBL/GenBank/DDBJ whole genome shotgun (WGS) entry which is preliminary data.</text>
</comment>
<proteinExistence type="predicted"/>
<keyword evidence="3" id="KW-1185">Reference proteome</keyword>
<dbReference type="InterPro" id="IPR000182">
    <property type="entry name" value="GNAT_dom"/>
</dbReference>
<dbReference type="PROSITE" id="PS51186">
    <property type="entry name" value="GNAT"/>
    <property type="match status" value="1"/>
</dbReference>
<reference evidence="2 3" key="1">
    <citation type="submission" date="2023-01" db="EMBL/GenBank/DDBJ databases">
        <authorList>
            <person name="Yoon J.-W."/>
        </authorList>
    </citation>
    <scope>NUCLEOTIDE SEQUENCE [LARGE SCALE GENOMIC DNA]</scope>
    <source>
        <strain evidence="2 3">KMU-50</strain>
    </source>
</reference>
<sequence>MLKITDPKTPDQLDAVRRLCWEYHAFLRALSPFDAKIVDAVYPAEKYQQLIENLEQEHAPPTGAIRLALNGDEVVGCGMYYPFAPDTAEIKRVYVTDAARGTGAGYAIMKSLIDTARTSGYKRILMDTSKPLESAQKLYFSMGFKARGPYQDVPEIAAGHLLFFEMKL</sequence>
<evidence type="ECO:0000259" key="1">
    <source>
        <dbReference type="PROSITE" id="PS51186"/>
    </source>
</evidence>
<dbReference type="CDD" id="cd04301">
    <property type="entry name" value="NAT_SF"/>
    <property type="match status" value="1"/>
</dbReference>
<dbReference type="EMBL" id="JAQIIO010000004">
    <property type="protein sequence ID" value="MDA5094290.1"/>
    <property type="molecule type" value="Genomic_DNA"/>
</dbReference>
<feature type="domain" description="N-acetyltransferase" evidence="1">
    <location>
        <begin position="25"/>
        <end position="168"/>
    </location>
</feature>
<name>A0ABT4W1A1_9RHOB</name>
<dbReference type="InterPro" id="IPR052777">
    <property type="entry name" value="Acetyltransferase_Enz"/>
</dbReference>
<evidence type="ECO:0000313" key="3">
    <source>
        <dbReference type="Proteomes" id="UP001528040"/>
    </source>
</evidence>
<gene>
    <name evidence="2" type="ORF">O2N63_09330</name>
</gene>